<dbReference type="InterPro" id="IPR009057">
    <property type="entry name" value="Homeodomain-like_sf"/>
</dbReference>
<name>A0A1N7JT04_9FLAO</name>
<dbReference type="EMBL" id="FTOV01000001">
    <property type="protein sequence ID" value="SIS52401.1"/>
    <property type="molecule type" value="Genomic_DNA"/>
</dbReference>
<organism evidence="4 5">
    <name type="scientific">Chryseobacterium gambrini</name>
    <dbReference type="NCBI Taxonomy" id="373672"/>
    <lineage>
        <taxon>Bacteria</taxon>
        <taxon>Pseudomonadati</taxon>
        <taxon>Bacteroidota</taxon>
        <taxon>Flavobacteriia</taxon>
        <taxon>Flavobacteriales</taxon>
        <taxon>Weeksellaceae</taxon>
        <taxon>Chryseobacterium group</taxon>
        <taxon>Chryseobacterium</taxon>
    </lineage>
</organism>
<feature type="DNA-binding region" description="H-T-H motif" evidence="2">
    <location>
        <begin position="62"/>
        <end position="81"/>
    </location>
</feature>
<dbReference type="GO" id="GO:0003677">
    <property type="term" value="F:DNA binding"/>
    <property type="evidence" value="ECO:0007669"/>
    <property type="project" value="UniProtKB-UniRule"/>
</dbReference>
<evidence type="ECO:0000313" key="5">
    <source>
        <dbReference type="Proteomes" id="UP000185781"/>
    </source>
</evidence>
<dbReference type="AlphaFoldDB" id="A0A1N7JT04"/>
<evidence type="ECO:0000256" key="1">
    <source>
        <dbReference type="ARBA" id="ARBA00023125"/>
    </source>
</evidence>
<dbReference type="Proteomes" id="UP000185781">
    <property type="component" value="Unassembled WGS sequence"/>
</dbReference>
<dbReference type="STRING" id="373672.SAMN05421785_10186"/>
<protein>
    <submittedName>
        <fullName evidence="4">Transcriptional regulator, TetR family</fullName>
    </submittedName>
</protein>
<dbReference type="InterPro" id="IPR001647">
    <property type="entry name" value="HTH_TetR"/>
</dbReference>
<evidence type="ECO:0000259" key="3">
    <source>
        <dbReference type="PROSITE" id="PS50977"/>
    </source>
</evidence>
<keyword evidence="1 2" id="KW-0238">DNA-binding</keyword>
<evidence type="ECO:0000256" key="2">
    <source>
        <dbReference type="PROSITE-ProRule" id="PRU00335"/>
    </source>
</evidence>
<sequence length="228" mass="26807">MQIIQICLINLFNNFVKNKFSYKFAQICLTKMSNQAKKDQTQELIKETAKNLFFVKGKFDTTTQEIADEAGVNRTLINYYFRSRDNLIQIIFDEAQKVEKEKSEIIMTSDLPLKEKISQFIEGSLSTSLQYPYLETYIVSQINKGNCHKKDIEEDELKRLFKDIETEMELGNIERMKPIQFLLNMISLLVFPSAVRPLLMENLMISEEEFDKIISERKEIILNMLFKN</sequence>
<evidence type="ECO:0000313" key="4">
    <source>
        <dbReference type="EMBL" id="SIS52401.1"/>
    </source>
</evidence>
<accession>A0A1N7JT04</accession>
<reference evidence="4 5" key="1">
    <citation type="submission" date="2017-01" db="EMBL/GenBank/DDBJ databases">
        <authorList>
            <person name="Mah S.A."/>
            <person name="Swanson W.J."/>
            <person name="Moy G.W."/>
            <person name="Vacquier V.D."/>
        </authorList>
    </citation>
    <scope>NUCLEOTIDE SEQUENCE [LARGE SCALE GENOMIC DNA]</scope>
    <source>
        <strain evidence="4 5">DSM 18014</strain>
    </source>
</reference>
<feature type="domain" description="HTH tetR-type" evidence="3">
    <location>
        <begin position="39"/>
        <end position="99"/>
    </location>
</feature>
<gene>
    <name evidence="4" type="ORF">SAMN05421785_10186</name>
</gene>
<dbReference type="Gene3D" id="1.10.357.10">
    <property type="entry name" value="Tetracycline Repressor, domain 2"/>
    <property type="match status" value="1"/>
</dbReference>
<proteinExistence type="predicted"/>
<dbReference type="Pfam" id="PF00440">
    <property type="entry name" value="TetR_N"/>
    <property type="match status" value="1"/>
</dbReference>
<dbReference type="SUPFAM" id="SSF46689">
    <property type="entry name" value="Homeodomain-like"/>
    <property type="match status" value="1"/>
</dbReference>
<dbReference type="PROSITE" id="PS50977">
    <property type="entry name" value="HTH_TETR_2"/>
    <property type="match status" value="1"/>
</dbReference>